<evidence type="ECO:0000313" key="1">
    <source>
        <dbReference type="EMBL" id="CRZ04979.1"/>
    </source>
</evidence>
<organism evidence="1">
    <name type="scientific">Spongospora subterranea</name>
    <dbReference type="NCBI Taxonomy" id="70186"/>
    <lineage>
        <taxon>Eukaryota</taxon>
        <taxon>Sar</taxon>
        <taxon>Rhizaria</taxon>
        <taxon>Endomyxa</taxon>
        <taxon>Phytomyxea</taxon>
        <taxon>Plasmodiophorida</taxon>
        <taxon>Plasmodiophoridae</taxon>
        <taxon>Spongospora</taxon>
    </lineage>
</organism>
<dbReference type="EMBL" id="HACM01004537">
    <property type="protein sequence ID" value="CRZ04979.1"/>
    <property type="molecule type" value="Transcribed_RNA"/>
</dbReference>
<reference evidence="1" key="1">
    <citation type="submission" date="2015-04" db="EMBL/GenBank/DDBJ databases">
        <title>The genome sequence of the plant pathogenic Rhizarian Plasmodiophora brassicae reveals insights in its biotrophic life cycle and the origin of chitin synthesis.</title>
        <authorList>
            <person name="Schwelm A."/>
            <person name="Fogelqvist J."/>
            <person name="Knaust A."/>
            <person name="Julke S."/>
            <person name="Lilja T."/>
            <person name="Dhandapani V."/>
            <person name="Bonilla-Rosso G."/>
            <person name="Karlsson M."/>
            <person name="Shevchenko A."/>
            <person name="Choi S.R."/>
            <person name="Kim H.G."/>
            <person name="Park J.Y."/>
            <person name="Lim Y.P."/>
            <person name="Ludwig-Muller J."/>
            <person name="Dixelius C."/>
        </authorList>
    </citation>
    <scope>NUCLEOTIDE SEQUENCE</scope>
    <source>
        <tissue evidence="1">Potato root galls</tissue>
    </source>
</reference>
<protein>
    <submittedName>
        <fullName evidence="1">Uncharacterized protein</fullName>
    </submittedName>
</protein>
<dbReference type="AlphaFoldDB" id="A0A0H5R996"/>
<feature type="non-terminal residue" evidence="1">
    <location>
        <position position="147"/>
    </location>
</feature>
<proteinExistence type="predicted"/>
<name>A0A0H5R996_9EUKA</name>
<sequence>IRSFVAREVNAVIMPYFVVHLTKSQAKINQNEVQDPVEPTSLDSVLANSDSAVVLVLYILRNDRLKKSVRLWSHLRAFFSAVKIADIDPSRLNEDAVRHLVQWSGHPSGQHNVLDNVERLKQTFQELDDHMRQQVWPNFQQSDGFQT</sequence>
<feature type="non-terminal residue" evidence="1">
    <location>
        <position position="1"/>
    </location>
</feature>
<accession>A0A0H5R996</accession>